<reference evidence="2" key="1">
    <citation type="journal article" date="2023" name="Plant J.">
        <title>Genome sequences and population genomics provide insights into the demographic history, inbreeding, and mutation load of two 'living fossil' tree species of Dipteronia.</title>
        <authorList>
            <person name="Feng Y."/>
            <person name="Comes H.P."/>
            <person name="Chen J."/>
            <person name="Zhu S."/>
            <person name="Lu R."/>
            <person name="Zhang X."/>
            <person name="Li P."/>
            <person name="Qiu J."/>
            <person name="Olsen K.M."/>
            <person name="Qiu Y."/>
        </authorList>
    </citation>
    <scope>NUCLEOTIDE SEQUENCE</scope>
    <source>
        <strain evidence="2">KIB01</strain>
    </source>
</reference>
<dbReference type="AlphaFoldDB" id="A0AAD9TTQ4"/>
<name>A0AAD9TTQ4_9ROSI</name>
<protein>
    <recommendedName>
        <fullName evidence="4">Polyprotein</fullName>
    </recommendedName>
</protein>
<dbReference type="PANTHER" id="PTHR48435:SF1">
    <property type="entry name" value="POLYPROTEIN"/>
    <property type="match status" value="1"/>
</dbReference>
<dbReference type="PANTHER" id="PTHR48435">
    <property type="entry name" value="POLYPROTEIN"/>
    <property type="match status" value="1"/>
</dbReference>
<feature type="compositionally biased region" description="Polar residues" evidence="1">
    <location>
        <begin position="303"/>
        <end position="313"/>
    </location>
</feature>
<dbReference type="InterPro" id="IPR053098">
    <property type="entry name" value="Petuviruses_polyprotein"/>
</dbReference>
<sequence length="349" mass="39423">KSLSRRVTTLVQHRSPPIKEYVQSTALDNCLVPASTAEQYVDLEIGQSLIDQWIKEGYPQLHIGAIRIVLTLHGRKGLPITTRITLLNTIYKEHTGDTVFIKAEREDEVPTIIQIPKQLPREKLTEIMPLKWITNYEKAFQNTTHVVSSDTKFTKLSDGSMQTTYEPISTSTNEVSTSAPTPSAPLIFQVLMIRPVTSEKEIPIHCFEADGTPVYTDKINGHFIWDVDPKMCEADCECRVCSNAIRSFCKPGRSYRKPDDPNKTSYESYSSWETYSPTSTDQSYHTDPDAMEDFSHIFMASRTDPQPSTQIVNTSDTSEETSEEPTPIVEEPLDHMPPCPHALFPLKDP</sequence>
<feature type="compositionally biased region" description="Low complexity" evidence="1">
    <location>
        <begin position="264"/>
        <end position="280"/>
    </location>
</feature>
<organism evidence="2 3">
    <name type="scientific">Dipteronia dyeriana</name>
    <dbReference type="NCBI Taxonomy" id="168575"/>
    <lineage>
        <taxon>Eukaryota</taxon>
        <taxon>Viridiplantae</taxon>
        <taxon>Streptophyta</taxon>
        <taxon>Embryophyta</taxon>
        <taxon>Tracheophyta</taxon>
        <taxon>Spermatophyta</taxon>
        <taxon>Magnoliopsida</taxon>
        <taxon>eudicotyledons</taxon>
        <taxon>Gunneridae</taxon>
        <taxon>Pentapetalae</taxon>
        <taxon>rosids</taxon>
        <taxon>malvids</taxon>
        <taxon>Sapindales</taxon>
        <taxon>Sapindaceae</taxon>
        <taxon>Hippocastanoideae</taxon>
        <taxon>Acereae</taxon>
        <taxon>Dipteronia</taxon>
    </lineage>
</organism>
<proteinExistence type="predicted"/>
<accession>A0AAD9TTQ4</accession>
<evidence type="ECO:0000313" key="3">
    <source>
        <dbReference type="Proteomes" id="UP001280121"/>
    </source>
</evidence>
<feature type="non-terminal residue" evidence="2">
    <location>
        <position position="349"/>
    </location>
</feature>
<evidence type="ECO:0000313" key="2">
    <source>
        <dbReference type="EMBL" id="KAK2642110.1"/>
    </source>
</evidence>
<evidence type="ECO:0008006" key="4">
    <source>
        <dbReference type="Google" id="ProtNLM"/>
    </source>
</evidence>
<dbReference type="Proteomes" id="UP001280121">
    <property type="component" value="Unassembled WGS sequence"/>
</dbReference>
<gene>
    <name evidence="2" type="ORF">Ddye_023873</name>
</gene>
<comment type="caution">
    <text evidence="2">The sequence shown here is derived from an EMBL/GenBank/DDBJ whole genome shotgun (WGS) entry which is preliminary data.</text>
</comment>
<evidence type="ECO:0000256" key="1">
    <source>
        <dbReference type="SAM" id="MobiDB-lite"/>
    </source>
</evidence>
<dbReference type="EMBL" id="JANJYI010000007">
    <property type="protein sequence ID" value="KAK2642110.1"/>
    <property type="molecule type" value="Genomic_DNA"/>
</dbReference>
<keyword evidence="3" id="KW-1185">Reference proteome</keyword>
<feature type="region of interest" description="Disordered" evidence="1">
    <location>
        <begin position="252"/>
        <end position="349"/>
    </location>
</feature>